<evidence type="ECO:0000313" key="3">
    <source>
        <dbReference type="EMBL" id="QBQ64016.1"/>
    </source>
</evidence>
<dbReference type="InterPro" id="IPR004629">
    <property type="entry name" value="WecG_TagA_CpsF"/>
</dbReference>
<dbReference type="EC" id="2.4.1.180" evidence="3"/>
<dbReference type="AlphaFoldDB" id="A0A4P7CGC7"/>
<organism evidence="3 4">
    <name type="scientific">Actinobacillus indolicus</name>
    <dbReference type="NCBI Taxonomy" id="51049"/>
    <lineage>
        <taxon>Bacteria</taxon>
        <taxon>Pseudomonadati</taxon>
        <taxon>Pseudomonadota</taxon>
        <taxon>Gammaproteobacteria</taxon>
        <taxon>Pasteurellales</taxon>
        <taxon>Pasteurellaceae</taxon>
        <taxon>Actinobacillus</taxon>
    </lineage>
</organism>
<accession>A0A4P7CGC7</accession>
<dbReference type="CDD" id="cd06533">
    <property type="entry name" value="Glyco_transf_WecG_TagA"/>
    <property type="match status" value="1"/>
</dbReference>
<dbReference type="NCBIfam" id="NF002980">
    <property type="entry name" value="PRK03692.1"/>
    <property type="match status" value="1"/>
</dbReference>
<sequence length="241" mass="27306">MMDKVNICQLEILTAKNQQELISYLLNNGQVRAGKLIAMNAEKAVLSKESPELFGLLNQAEYKYADGISIVCSIKKKYPQYSSLERIAGADLWLGLMQASCEYHIPVFILGGDSQVIAQTEQKLLDMKVNIVGSHNGYFSEAEEDSLIESIKRSGAKLVTVALGSPKQELFMQKAQKHYPDALYMGVGGSYDVFVGKVKRAPVVWQQLGLEWLYRVLHQPTRWRRQVRLVKYAYYHLTNQL</sequence>
<dbReference type="PANTHER" id="PTHR34136">
    <property type="match status" value="1"/>
</dbReference>
<dbReference type="NCBIfam" id="TIGR00696">
    <property type="entry name" value="wecG_tagA_cpsF"/>
    <property type="match status" value="1"/>
</dbReference>
<dbReference type="Pfam" id="PF03808">
    <property type="entry name" value="Glyco_tran_WecG"/>
    <property type="match status" value="1"/>
</dbReference>
<keyword evidence="2 3" id="KW-0808">Transferase</keyword>
<dbReference type="PANTHER" id="PTHR34136:SF1">
    <property type="entry name" value="UDP-N-ACETYL-D-MANNOSAMINURONIC ACID TRANSFERASE"/>
    <property type="match status" value="1"/>
</dbReference>
<dbReference type="Proteomes" id="UP000294444">
    <property type="component" value="Chromosome"/>
</dbReference>
<evidence type="ECO:0000256" key="2">
    <source>
        <dbReference type="ARBA" id="ARBA00022679"/>
    </source>
</evidence>
<evidence type="ECO:0000313" key="4">
    <source>
        <dbReference type="Proteomes" id="UP000294444"/>
    </source>
</evidence>
<keyword evidence="1 3" id="KW-0328">Glycosyltransferase</keyword>
<evidence type="ECO:0000256" key="1">
    <source>
        <dbReference type="ARBA" id="ARBA00022676"/>
    </source>
</evidence>
<gene>
    <name evidence="3" type="primary">rffM</name>
    <name evidence="3" type="ORF">EXH44_07115</name>
</gene>
<proteinExistence type="predicted"/>
<keyword evidence="4" id="KW-1185">Reference proteome</keyword>
<dbReference type="RefSeq" id="WP_162857547.1">
    <property type="nucleotide sequence ID" value="NZ_CP038145.1"/>
</dbReference>
<reference evidence="3 4" key="1">
    <citation type="submission" date="2019-03" db="EMBL/GenBank/DDBJ databases">
        <authorList>
            <person name="Che Y."/>
            <person name="Zhou L."/>
        </authorList>
    </citation>
    <scope>NUCLEOTIDE SEQUENCE [LARGE SCALE GENOMIC DNA]</scope>
    <source>
        <strain evidence="3 4">AIFJ1607</strain>
    </source>
</reference>
<dbReference type="GO" id="GO:0047241">
    <property type="term" value="F:lipopolysaccharide N-acetylmannosaminouronosyltransferase activity"/>
    <property type="evidence" value="ECO:0007669"/>
    <property type="project" value="UniProtKB-EC"/>
</dbReference>
<dbReference type="EMBL" id="CP038145">
    <property type="protein sequence ID" value="QBQ64016.1"/>
    <property type="molecule type" value="Genomic_DNA"/>
</dbReference>
<name>A0A4P7CGC7_9PAST</name>
<dbReference type="KEGG" id="aio:EXH44_07115"/>
<protein>
    <submittedName>
        <fullName evidence="3">Lipopolysaccharide N-acetylmannosaminouronosyltransferase</fullName>
        <ecNumber evidence="3">2.4.1.180</ecNumber>
    </submittedName>
</protein>